<keyword evidence="2" id="KW-0812">Transmembrane</keyword>
<dbReference type="EMBL" id="BJYF01000007">
    <property type="protein sequence ID" value="GEN59567.1"/>
    <property type="molecule type" value="Genomic_DNA"/>
</dbReference>
<gene>
    <name evidence="3" type="ORF">ANI02nite_14510</name>
</gene>
<dbReference type="RefSeq" id="WP_026397282.1">
    <property type="nucleotide sequence ID" value="NZ_AUBI01000003.1"/>
</dbReference>
<sequence>MSDNLDPKELKVLGDILALVLEDQPGQASSALDALRARARRNKMTGGALKNLFTAIAPNPPTRAAPRARASTRAGATSAETQQARAQVRDLTESLTKLDMELRTCRADNSALRAELFLTQQARAETQTQLSSMQSAGQLRLTLLIVTFIIGAVAGVAGGELFHALRPAPTHTPNAVYLR</sequence>
<evidence type="ECO:0000313" key="3">
    <source>
        <dbReference type="EMBL" id="GEN59567.1"/>
    </source>
</evidence>
<evidence type="ECO:0000256" key="2">
    <source>
        <dbReference type="SAM" id="Phobius"/>
    </source>
</evidence>
<evidence type="ECO:0000256" key="1">
    <source>
        <dbReference type="SAM" id="MobiDB-lite"/>
    </source>
</evidence>
<feature type="region of interest" description="Disordered" evidence="1">
    <location>
        <begin position="56"/>
        <end position="85"/>
    </location>
</feature>
<feature type="transmembrane region" description="Helical" evidence="2">
    <location>
        <begin position="141"/>
        <end position="165"/>
    </location>
</feature>
<protein>
    <submittedName>
        <fullName evidence="3">Uncharacterized protein</fullName>
    </submittedName>
</protein>
<feature type="compositionally biased region" description="Low complexity" evidence="1">
    <location>
        <begin position="64"/>
        <end position="79"/>
    </location>
</feature>
<dbReference type="OrthoDB" id="7273360at2"/>
<dbReference type="AlphaFoldDB" id="A0A511X9D9"/>
<proteinExistence type="predicted"/>
<accession>A0A511X9D9</accession>
<evidence type="ECO:0000313" key="4">
    <source>
        <dbReference type="Proteomes" id="UP000321635"/>
    </source>
</evidence>
<keyword evidence="2" id="KW-0472">Membrane</keyword>
<dbReference type="Proteomes" id="UP000321635">
    <property type="component" value="Unassembled WGS sequence"/>
</dbReference>
<name>A0A511X9D9_9PROT</name>
<keyword evidence="4" id="KW-1185">Reference proteome</keyword>
<reference evidence="3 4" key="1">
    <citation type="submission" date="2019-07" db="EMBL/GenBank/DDBJ databases">
        <title>Whole genome shotgun sequence of Acetobacter nitrogenifigens NBRC 105050.</title>
        <authorList>
            <person name="Hosoyama A."/>
            <person name="Uohara A."/>
            <person name="Ohji S."/>
            <person name="Ichikawa N."/>
        </authorList>
    </citation>
    <scope>NUCLEOTIDE SEQUENCE [LARGE SCALE GENOMIC DNA]</scope>
    <source>
        <strain evidence="3 4">NBRC 105050</strain>
    </source>
</reference>
<comment type="caution">
    <text evidence="3">The sequence shown here is derived from an EMBL/GenBank/DDBJ whole genome shotgun (WGS) entry which is preliminary data.</text>
</comment>
<dbReference type="STRING" id="1120919.GCA_000429165_01172"/>
<keyword evidence="2" id="KW-1133">Transmembrane helix</keyword>
<organism evidence="3 4">
    <name type="scientific">Acetobacter nitrogenifigens DSM 23921 = NBRC 105050</name>
    <dbReference type="NCBI Taxonomy" id="1120919"/>
    <lineage>
        <taxon>Bacteria</taxon>
        <taxon>Pseudomonadati</taxon>
        <taxon>Pseudomonadota</taxon>
        <taxon>Alphaproteobacteria</taxon>
        <taxon>Acetobacterales</taxon>
        <taxon>Acetobacteraceae</taxon>
        <taxon>Acetobacter</taxon>
    </lineage>
</organism>